<feature type="chain" id="PRO_5008786871" evidence="2">
    <location>
        <begin position="31"/>
        <end position="207"/>
    </location>
</feature>
<evidence type="ECO:0000313" key="4">
    <source>
        <dbReference type="EnsemblMetazoa" id="CapteP189723"/>
    </source>
</evidence>
<dbReference type="EMBL" id="AMQN01013875">
    <property type="status" value="NOT_ANNOTATED_CDS"/>
    <property type="molecule type" value="Genomic_DNA"/>
</dbReference>
<keyword evidence="5" id="KW-1185">Reference proteome</keyword>
<gene>
    <name evidence="3" type="ORF">CAPTEDRAFT_189723</name>
</gene>
<keyword evidence="2" id="KW-0732">Signal</keyword>
<proteinExistence type="predicted"/>
<organism evidence="3">
    <name type="scientific">Capitella teleta</name>
    <name type="common">Polychaete worm</name>
    <dbReference type="NCBI Taxonomy" id="283909"/>
    <lineage>
        <taxon>Eukaryota</taxon>
        <taxon>Metazoa</taxon>
        <taxon>Spiralia</taxon>
        <taxon>Lophotrochozoa</taxon>
        <taxon>Annelida</taxon>
        <taxon>Polychaeta</taxon>
        <taxon>Sedentaria</taxon>
        <taxon>Scolecida</taxon>
        <taxon>Capitellidae</taxon>
        <taxon>Capitella</taxon>
    </lineage>
</organism>
<reference evidence="3 5" key="2">
    <citation type="journal article" date="2013" name="Nature">
        <title>Insights into bilaterian evolution from three spiralian genomes.</title>
        <authorList>
            <person name="Simakov O."/>
            <person name="Marletaz F."/>
            <person name="Cho S.J."/>
            <person name="Edsinger-Gonzales E."/>
            <person name="Havlak P."/>
            <person name="Hellsten U."/>
            <person name="Kuo D.H."/>
            <person name="Larsson T."/>
            <person name="Lv J."/>
            <person name="Arendt D."/>
            <person name="Savage R."/>
            <person name="Osoegawa K."/>
            <person name="de Jong P."/>
            <person name="Grimwood J."/>
            <person name="Chapman J.A."/>
            <person name="Shapiro H."/>
            <person name="Aerts A."/>
            <person name="Otillar R.P."/>
            <person name="Terry A.Y."/>
            <person name="Boore J.L."/>
            <person name="Grigoriev I.V."/>
            <person name="Lindberg D.R."/>
            <person name="Seaver E.C."/>
            <person name="Weisblat D.A."/>
            <person name="Putnam N.H."/>
            <person name="Rokhsar D.S."/>
        </authorList>
    </citation>
    <scope>NUCLEOTIDE SEQUENCE</scope>
    <source>
        <strain evidence="3 5">I ESC-2004</strain>
    </source>
</reference>
<accession>R7TCQ7</accession>
<reference evidence="4" key="3">
    <citation type="submission" date="2015-06" db="UniProtKB">
        <authorList>
            <consortium name="EnsemblMetazoa"/>
        </authorList>
    </citation>
    <scope>IDENTIFICATION</scope>
</reference>
<dbReference type="HOGENOM" id="CLU_1327510_0_0_1"/>
<dbReference type="EMBL" id="KB310564">
    <property type="protein sequence ID" value="ELT91282.1"/>
    <property type="molecule type" value="Genomic_DNA"/>
</dbReference>
<dbReference type="EMBL" id="AMQN01013876">
    <property type="status" value="NOT_ANNOTATED_CDS"/>
    <property type="molecule type" value="Genomic_DNA"/>
</dbReference>
<protein>
    <submittedName>
        <fullName evidence="3 4">Uncharacterized protein</fullName>
    </submittedName>
</protein>
<keyword evidence="1" id="KW-0812">Transmembrane</keyword>
<evidence type="ECO:0000313" key="3">
    <source>
        <dbReference type="EMBL" id="ELT91282.1"/>
    </source>
</evidence>
<keyword evidence="1" id="KW-0472">Membrane</keyword>
<evidence type="ECO:0000256" key="2">
    <source>
        <dbReference type="SAM" id="SignalP"/>
    </source>
</evidence>
<name>R7TCQ7_CAPTE</name>
<keyword evidence="1" id="KW-1133">Transmembrane helix</keyword>
<feature type="transmembrane region" description="Helical" evidence="1">
    <location>
        <begin position="167"/>
        <end position="192"/>
    </location>
</feature>
<feature type="signal peptide" evidence="2">
    <location>
        <begin position="1"/>
        <end position="30"/>
    </location>
</feature>
<dbReference type="Proteomes" id="UP000014760">
    <property type="component" value="Unassembled WGS sequence"/>
</dbReference>
<reference evidence="5" key="1">
    <citation type="submission" date="2012-12" db="EMBL/GenBank/DDBJ databases">
        <authorList>
            <person name="Hellsten U."/>
            <person name="Grimwood J."/>
            <person name="Chapman J.A."/>
            <person name="Shapiro H."/>
            <person name="Aerts A."/>
            <person name="Otillar R.P."/>
            <person name="Terry A.Y."/>
            <person name="Boore J.L."/>
            <person name="Simakov O."/>
            <person name="Marletaz F."/>
            <person name="Cho S.-J."/>
            <person name="Edsinger-Gonzales E."/>
            <person name="Havlak P."/>
            <person name="Kuo D.-H."/>
            <person name="Larsson T."/>
            <person name="Lv J."/>
            <person name="Arendt D."/>
            <person name="Savage R."/>
            <person name="Osoegawa K."/>
            <person name="de Jong P."/>
            <person name="Lindberg D.R."/>
            <person name="Seaver E.C."/>
            <person name="Weisblat D.A."/>
            <person name="Putnam N.H."/>
            <person name="Grigoriev I.V."/>
            <person name="Rokhsar D.S."/>
        </authorList>
    </citation>
    <scope>NUCLEOTIDE SEQUENCE</scope>
    <source>
        <strain evidence="5">I ESC-2004</strain>
    </source>
</reference>
<dbReference type="AlphaFoldDB" id="R7TCQ7"/>
<dbReference type="EnsemblMetazoa" id="CapteT189723">
    <property type="protein sequence ID" value="CapteP189723"/>
    <property type="gene ID" value="CapteG189723"/>
</dbReference>
<sequence length="207" mass="23128">MAAGRQDQATRPSLLFCSSLVAVLVVQLHAAPCRGEDQKDAALSLDVHPLESVLDYGLNRSEIVRTYVVFGVRYPCSQICDIDISSSTFVYCRRFCHDYLCTVSKHSREFSPKDECRKFDLLRSTSTLAHTRHGQRHSTLIPDDVITLVPSDVITASEAPQLQEIDALAVIAIACPLVFPVILWIMLTVELVTNGHPRYKPKFKLPC</sequence>
<evidence type="ECO:0000313" key="5">
    <source>
        <dbReference type="Proteomes" id="UP000014760"/>
    </source>
</evidence>
<evidence type="ECO:0000256" key="1">
    <source>
        <dbReference type="SAM" id="Phobius"/>
    </source>
</evidence>